<dbReference type="STRING" id="1413211.U473_00040"/>
<keyword evidence="8" id="KW-1185">Reference proteome</keyword>
<reference evidence="7 8" key="1">
    <citation type="submission" date="2016-02" db="EMBL/GenBank/DDBJ databases">
        <title>Draft Genome for Tepidibacillus decaturensis nov. sp. Strain Z9, an Anaerobic, Moderately Thermophilic and Heterotrophic Bacterium from Deep Subsurface of the Illinois Basin, USA.</title>
        <authorList>
            <person name="Dong Y."/>
            <person name="Chang J.Y."/>
            <person name="Sanford R."/>
            <person name="Fouke B.W."/>
        </authorList>
    </citation>
    <scope>NUCLEOTIDE SEQUENCE [LARGE SCALE GENOMIC DNA]</scope>
    <source>
        <strain evidence="7 8">Z9</strain>
    </source>
</reference>
<dbReference type="InterPro" id="IPR003850">
    <property type="entry name" value="PurS"/>
</dbReference>
<evidence type="ECO:0000256" key="3">
    <source>
        <dbReference type="ARBA" id="ARBA00022741"/>
    </source>
</evidence>
<comment type="catalytic activity">
    <reaction evidence="6">
        <text>N(2)-formyl-N(1)-(5-phospho-beta-D-ribosyl)glycinamide + L-glutamine + ATP + H2O = 2-formamido-N(1)-(5-O-phospho-beta-D-ribosyl)acetamidine + L-glutamate + ADP + phosphate + H(+)</text>
        <dbReference type="Rhea" id="RHEA:17129"/>
        <dbReference type="ChEBI" id="CHEBI:15377"/>
        <dbReference type="ChEBI" id="CHEBI:15378"/>
        <dbReference type="ChEBI" id="CHEBI:29985"/>
        <dbReference type="ChEBI" id="CHEBI:30616"/>
        <dbReference type="ChEBI" id="CHEBI:43474"/>
        <dbReference type="ChEBI" id="CHEBI:58359"/>
        <dbReference type="ChEBI" id="CHEBI:147286"/>
        <dbReference type="ChEBI" id="CHEBI:147287"/>
        <dbReference type="ChEBI" id="CHEBI:456216"/>
        <dbReference type="EC" id="6.3.5.3"/>
    </reaction>
</comment>
<sequence>MFKVKVYVTLKQDVLDPQGQAVRGALLTLGYDETESVRIGKYIEIMINTEQYEVAQERIKEMCEKLLANTVIEEYRYELEEVAV</sequence>
<comment type="caution">
    <text evidence="7">The sequence shown here is derived from an EMBL/GenBank/DDBJ whole genome shotgun (WGS) entry which is preliminary data.</text>
</comment>
<dbReference type="GO" id="GO:0006189">
    <property type="term" value="P:'de novo' IMP biosynthetic process"/>
    <property type="evidence" value="ECO:0007669"/>
    <property type="project" value="UniProtKB-UniRule"/>
</dbReference>
<dbReference type="EMBL" id="LSKU01000001">
    <property type="protein sequence ID" value="KXG42609.1"/>
    <property type="molecule type" value="Genomic_DNA"/>
</dbReference>
<dbReference type="GO" id="GO:0005524">
    <property type="term" value="F:ATP binding"/>
    <property type="evidence" value="ECO:0007669"/>
    <property type="project" value="UniProtKB-UniRule"/>
</dbReference>
<keyword evidence="3 6" id="KW-0547">Nucleotide-binding</keyword>
<name>A0A135L113_9BACI</name>
<comment type="function">
    <text evidence="6">Part of the phosphoribosylformylglycinamidine synthase complex involved in the purines biosynthetic pathway. Catalyzes the ATP-dependent conversion of formylglycinamide ribonucleotide (FGAR) and glutamine to yield formylglycinamidine ribonucleotide (FGAM) and glutamate. The FGAM synthase complex is composed of three subunits. PurQ produces an ammonia molecule by converting glutamine to glutamate. PurL transfers the ammonia molecule to FGAR to form FGAM in an ATP-dependent manner. PurS interacts with PurQ and PurL and is thought to assist in the transfer of the ammonia molecule from PurQ to PurL.</text>
</comment>
<evidence type="ECO:0000256" key="6">
    <source>
        <dbReference type="HAMAP-Rule" id="MF_01926"/>
    </source>
</evidence>
<dbReference type="Gene3D" id="3.30.1280.10">
    <property type="entry name" value="Phosphoribosylformylglycinamidine synthase subunit PurS"/>
    <property type="match status" value="1"/>
</dbReference>
<dbReference type="RefSeq" id="WP_068722232.1">
    <property type="nucleotide sequence ID" value="NZ_LSKU01000001.1"/>
</dbReference>
<keyword evidence="4 6" id="KW-0658">Purine biosynthesis</keyword>
<evidence type="ECO:0000313" key="7">
    <source>
        <dbReference type="EMBL" id="KXG42609.1"/>
    </source>
</evidence>
<evidence type="ECO:0000313" key="8">
    <source>
        <dbReference type="Proteomes" id="UP000070352"/>
    </source>
</evidence>
<keyword evidence="2 6" id="KW-0436">Ligase</keyword>
<dbReference type="SUPFAM" id="SSF82697">
    <property type="entry name" value="PurS-like"/>
    <property type="match status" value="1"/>
</dbReference>
<dbReference type="AlphaFoldDB" id="A0A135L113"/>
<dbReference type="Pfam" id="PF02700">
    <property type="entry name" value="PurS"/>
    <property type="match status" value="1"/>
</dbReference>
<evidence type="ECO:0000256" key="1">
    <source>
        <dbReference type="ARBA" id="ARBA00022490"/>
    </source>
</evidence>
<comment type="similarity">
    <text evidence="6">Belongs to the PurS family.</text>
</comment>
<accession>A0A135L113</accession>
<proteinExistence type="inferred from homology"/>
<protein>
    <recommendedName>
        <fullName evidence="6">Phosphoribosylformylglycinamidine synthase subunit PurS</fullName>
        <shortName evidence="6">FGAM synthase</shortName>
        <ecNumber evidence="6">6.3.5.3</ecNumber>
    </recommendedName>
    <alternativeName>
        <fullName evidence="6">Formylglycinamide ribonucleotide amidotransferase subunit III</fullName>
        <shortName evidence="6">FGAR amidotransferase III</shortName>
        <shortName evidence="6">FGAR-AT III</shortName>
    </alternativeName>
    <alternativeName>
        <fullName evidence="6">Phosphoribosylformylglycinamidine synthase subunit III</fullName>
    </alternativeName>
</protein>
<comment type="subunit">
    <text evidence="6">Part of the FGAM synthase complex composed of 1 PurL, 1 PurQ and 2 PurS subunits.</text>
</comment>
<evidence type="ECO:0000256" key="4">
    <source>
        <dbReference type="ARBA" id="ARBA00022755"/>
    </source>
</evidence>
<dbReference type="GO" id="GO:0005737">
    <property type="term" value="C:cytoplasm"/>
    <property type="evidence" value="ECO:0007669"/>
    <property type="project" value="UniProtKB-SubCell"/>
</dbReference>
<evidence type="ECO:0000256" key="2">
    <source>
        <dbReference type="ARBA" id="ARBA00022598"/>
    </source>
</evidence>
<evidence type="ECO:0000256" key="5">
    <source>
        <dbReference type="ARBA" id="ARBA00022840"/>
    </source>
</evidence>
<dbReference type="Proteomes" id="UP000070352">
    <property type="component" value="Unassembled WGS sequence"/>
</dbReference>
<dbReference type="UniPathway" id="UPA00074">
    <property type="reaction ID" value="UER00128"/>
</dbReference>
<organism evidence="7 8">
    <name type="scientific">Tepidibacillus decaturensis</name>
    <dbReference type="NCBI Taxonomy" id="1413211"/>
    <lineage>
        <taxon>Bacteria</taxon>
        <taxon>Bacillati</taxon>
        <taxon>Bacillota</taxon>
        <taxon>Bacilli</taxon>
        <taxon>Bacillales</taxon>
        <taxon>Bacillaceae</taxon>
        <taxon>Tepidibacillus</taxon>
    </lineage>
</organism>
<comment type="pathway">
    <text evidence="6">Purine metabolism; IMP biosynthesis via de novo pathway; 5-amino-1-(5-phospho-D-ribosyl)imidazole from N(2)-formyl-N(1)-(5-phospho-D-ribosyl)glycinamide: step 1/2.</text>
</comment>
<comment type="subcellular location">
    <subcellularLocation>
        <location evidence="6">Cytoplasm</location>
    </subcellularLocation>
</comment>
<dbReference type="EC" id="6.3.5.3" evidence="6"/>
<dbReference type="GO" id="GO:0004642">
    <property type="term" value="F:phosphoribosylformylglycinamidine synthase activity"/>
    <property type="evidence" value="ECO:0007669"/>
    <property type="project" value="UniProtKB-UniRule"/>
</dbReference>
<dbReference type="HAMAP" id="MF_01926">
    <property type="entry name" value="PurS"/>
    <property type="match status" value="1"/>
</dbReference>
<dbReference type="InterPro" id="IPR036604">
    <property type="entry name" value="PurS-like_sf"/>
</dbReference>
<dbReference type="NCBIfam" id="TIGR00302">
    <property type="entry name" value="phosphoribosylformylglycinamidine synthase subunit PurS"/>
    <property type="match status" value="1"/>
</dbReference>
<dbReference type="NCBIfam" id="NF004630">
    <property type="entry name" value="PRK05974.1"/>
    <property type="match status" value="1"/>
</dbReference>
<gene>
    <name evidence="6" type="primary">purS</name>
    <name evidence="7" type="ORF">U473_00040</name>
</gene>
<keyword evidence="1 6" id="KW-0963">Cytoplasm</keyword>
<keyword evidence="5 6" id="KW-0067">ATP-binding</keyword>
<dbReference type="PANTHER" id="PTHR34696">
    <property type="entry name" value="PHOSPHORIBOSYLFORMYLGLYCINAMIDINE SYNTHASE SUBUNIT PURS"/>
    <property type="match status" value="1"/>
</dbReference>
<dbReference type="OrthoDB" id="9799101at2"/>
<dbReference type="PANTHER" id="PTHR34696:SF1">
    <property type="entry name" value="PHOSPHORIBOSYLFORMYLGLYCINAMIDINE SYNTHASE SUBUNIT PURS"/>
    <property type="match status" value="1"/>
</dbReference>